<dbReference type="InterPro" id="IPR000182">
    <property type="entry name" value="GNAT_dom"/>
</dbReference>
<dbReference type="PANTHER" id="PTHR31438">
    <property type="entry name" value="LYSINE N-ACYLTRANSFERASE C17G9.06C-RELATED"/>
    <property type="match status" value="1"/>
</dbReference>
<evidence type="ECO:0000256" key="3">
    <source>
        <dbReference type="ARBA" id="ARBA00020586"/>
    </source>
</evidence>
<evidence type="ECO:0000256" key="1">
    <source>
        <dbReference type="ARBA" id="ARBA00003818"/>
    </source>
</evidence>
<dbReference type="Proteomes" id="UP000467379">
    <property type="component" value="Chromosome"/>
</dbReference>
<dbReference type="EMBL" id="AP022606">
    <property type="protein sequence ID" value="BBZ13253.1"/>
    <property type="molecule type" value="Genomic_DNA"/>
</dbReference>
<dbReference type="PANTHER" id="PTHR31438:SF1">
    <property type="entry name" value="LYSINE N-ACYLTRANSFERASE C17G9.06C-RELATED"/>
    <property type="match status" value="1"/>
</dbReference>
<proteinExistence type="predicted"/>
<keyword evidence="8" id="KW-1185">Reference proteome</keyword>
<dbReference type="InterPro" id="IPR019432">
    <property type="entry name" value="Acyltransferase_MbtK/IucB-like"/>
</dbReference>
<keyword evidence="4" id="KW-0046">Antibiotic resistance</keyword>
<evidence type="ECO:0000313" key="8">
    <source>
        <dbReference type="Proteomes" id="UP000467379"/>
    </source>
</evidence>
<organism evidence="7 8">
    <name type="scientific">Mycobacterium branderi</name>
    <dbReference type="NCBI Taxonomy" id="43348"/>
    <lineage>
        <taxon>Bacteria</taxon>
        <taxon>Bacillati</taxon>
        <taxon>Actinomycetota</taxon>
        <taxon>Actinomycetes</taxon>
        <taxon>Mycobacteriales</taxon>
        <taxon>Mycobacteriaceae</taxon>
        <taxon>Mycobacterium</taxon>
    </lineage>
</organism>
<dbReference type="InterPro" id="IPR016181">
    <property type="entry name" value="Acyl_CoA_acyltransferase"/>
</dbReference>
<evidence type="ECO:0000259" key="6">
    <source>
        <dbReference type="PROSITE" id="PS51186"/>
    </source>
</evidence>
<dbReference type="SUPFAM" id="SSF55729">
    <property type="entry name" value="Acyl-CoA N-acyltransferases (Nat)"/>
    <property type="match status" value="1"/>
</dbReference>
<comment type="function">
    <text evidence="1">Acyltransferase required for the direct transfer of medium- to long-chain fatty acyl moieties from a carrier protein (MbtL) on to the epsilon-amino group of lysine residue in the mycobactin core.</text>
</comment>
<dbReference type="RefSeq" id="WP_232080230.1">
    <property type="nucleotide sequence ID" value="NZ_AP022606.1"/>
</dbReference>
<evidence type="ECO:0000313" key="7">
    <source>
        <dbReference type="EMBL" id="BBZ13253.1"/>
    </source>
</evidence>
<sequence length="201" mass="22972">MTYVDRSGAESASVASLDLQHRRLALDHGTFSGEFSLRRLDPGGDLDLMHAWMNDPEVARFWRKPWPRDRIGSYLREQDRSAHSVPVLGELDGVPISYWELYRADLDPLARYYPARAHDVGFHMLLGPARYRGRGLAARLMDAISTWLLDADPNATRVVTEPDVTNERVVRMLERAGFYRLAVVDLPDKRAALMVRDREQP</sequence>
<evidence type="ECO:0000256" key="5">
    <source>
        <dbReference type="ARBA" id="ARBA00031122"/>
    </source>
</evidence>
<dbReference type="Pfam" id="PF13523">
    <property type="entry name" value="Acetyltransf_8"/>
    <property type="match status" value="1"/>
</dbReference>
<feature type="domain" description="N-acetyltransferase" evidence="6">
    <location>
        <begin position="35"/>
        <end position="199"/>
    </location>
</feature>
<evidence type="ECO:0000256" key="2">
    <source>
        <dbReference type="ARBA" id="ARBA00005102"/>
    </source>
</evidence>
<reference evidence="7 8" key="1">
    <citation type="journal article" date="2019" name="Emerg. Microbes Infect.">
        <title>Comprehensive subspecies identification of 175 nontuberculous mycobacteria species based on 7547 genomic profiles.</title>
        <authorList>
            <person name="Matsumoto Y."/>
            <person name="Kinjo T."/>
            <person name="Motooka D."/>
            <person name="Nabeya D."/>
            <person name="Jung N."/>
            <person name="Uechi K."/>
            <person name="Horii T."/>
            <person name="Iida T."/>
            <person name="Fujita J."/>
            <person name="Nakamura S."/>
        </authorList>
    </citation>
    <scope>NUCLEOTIDE SEQUENCE [LARGE SCALE GENOMIC DNA]</scope>
    <source>
        <strain evidence="7 8">JCM 12687</strain>
    </source>
</reference>
<name>A0ABN6B8S3_9MYCO</name>
<dbReference type="PROSITE" id="PS51186">
    <property type="entry name" value="GNAT"/>
    <property type="match status" value="1"/>
</dbReference>
<dbReference type="SMART" id="SM01006">
    <property type="entry name" value="AlcB"/>
    <property type="match status" value="1"/>
</dbReference>
<dbReference type="Gene3D" id="3.40.630.30">
    <property type="match status" value="1"/>
</dbReference>
<evidence type="ECO:0000256" key="4">
    <source>
        <dbReference type="ARBA" id="ARBA00023251"/>
    </source>
</evidence>
<gene>
    <name evidence="7" type="ORF">MBRA_34480</name>
</gene>
<comment type="pathway">
    <text evidence="2">Siderophore biosynthesis; mycobactin biosynthesis.</text>
</comment>
<protein>
    <recommendedName>
        <fullName evidence="3">Lysine N-acyltransferase MbtK</fullName>
    </recommendedName>
    <alternativeName>
        <fullName evidence="5">Mycobactin synthase protein K</fullName>
    </alternativeName>
</protein>
<accession>A0ABN6B8S3</accession>